<name>A0A8H4UK77_9HYPO</name>
<evidence type="ECO:0000256" key="6">
    <source>
        <dbReference type="ARBA" id="ARBA00023157"/>
    </source>
</evidence>
<dbReference type="GO" id="GO:0005509">
    <property type="term" value="F:calcium ion binding"/>
    <property type="evidence" value="ECO:0007669"/>
    <property type="project" value="InterPro"/>
</dbReference>
<evidence type="ECO:0000256" key="4">
    <source>
        <dbReference type="ARBA" id="ARBA00022729"/>
    </source>
</evidence>
<comment type="similarity">
    <text evidence="3 13">Belongs to the glycosyl hydrolase 47 family.</text>
</comment>
<dbReference type="InterPro" id="IPR012341">
    <property type="entry name" value="6hp_glycosidase-like_sf"/>
</dbReference>
<gene>
    <name evidence="15" type="ORF">FZEAL_5658</name>
</gene>
<feature type="signal peptide" evidence="14">
    <location>
        <begin position="1"/>
        <end position="30"/>
    </location>
</feature>
<evidence type="ECO:0000256" key="2">
    <source>
        <dbReference type="ARBA" id="ARBA00004922"/>
    </source>
</evidence>
<feature type="active site" description="Proton donor" evidence="11">
    <location>
        <position position="135"/>
    </location>
</feature>
<dbReference type="Proteomes" id="UP000635477">
    <property type="component" value="Unassembled WGS sequence"/>
</dbReference>
<dbReference type="PANTHER" id="PTHR11742:SF101">
    <property type="entry name" value="MANNOSYL-OLIGOSACCHARIDE ALPHA-1,2-MANNOSIDASE 1B"/>
    <property type="match status" value="1"/>
</dbReference>
<comment type="caution">
    <text evidence="15">The sequence shown here is derived from an EMBL/GenBank/DDBJ whole genome shotgun (WGS) entry which is preliminary data.</text>
</comment>
<feature type="active site" evidence="11">
    <location>
        <position position="419"/>
    </location>
</feature>
<feature type="binding site" evidence="12">
    <location>
        <position position="517"/>
    </location>
    <ligand>
        <name>Ca(2+)</name>
        <dbReference type="ChEBI" id="CHEBI:29108"/>
    </ligand>
</feature>
<dbReference type="AlphaFoldDB" id="A0A8H4UK77"/>
<keyword evidence="12" id="KW-0106">Calcium</keyword>
<evidence type="ECO:0000256" key="3">
    <source>
        <dbReference type="ARBA" id="ARBA00007658"/>
    </source>
</evidence>
<sequence length="526" mass="59692">MRRPLTRVILWLGAAFVLVQLATYVHQAHSGYPGQESQSTAIRPKGDGQKAAAIKEAFRFSWDSYEKYAFPYDTLRPLEQSYENDRNGWGATAVDGLSTAIIMNERETVDKILRQIAKTDFTRTATDDERISLFESTIRYLGGLVSEPRLRDILLEKAINLADSLSIAFDTPSGVPDDEVIFNPEPRRYGNPDSSITCIGTLVLEWTRLSDLTGNGTYAALAQRAQAHLMRPKPEEFRLPGLVGTYVRLSDGVFEDYQAGWGGGSDSYYEYLIKMYAYDPVAFVEYKESWVMAAESSMQHLASHPTTRTDLTFLGEFRGNSTLPMSSHLASVCGGSFILGGLLLQNQVFVDFGLELAKSYYEVYRQSPSGIGPEAFHWVDDHQPLTKPAANRPPPKKWGSFYESSGFWPTNSEYILRPETIESLYYAYRATGDKQWQDWAWEAFEALDRMTRVEGGFGGLHNVMKKEDIMENKDGQRIDKMESFWLAETLKYLYLTFAEEAEYQVTSDGRMKYVLNTEAHPIRVRR</sequence>
<dbReference type="EC" id="3.2.1.-" evidence="13"/>
<evidence type="ECO:0000256" key="11">
    <source>
        <dbReference type="PIRSR" id="PIRSR601382-1"/>
    </source>
</evidence>
<dbReference type="EMBL" id="JABEYC010000413">
    <property type="protein sequence ID" value="KAF4977884.1"/>
    <property type="molecule type" value="Genomic_DNA"/>
</dbReference>
<comment type="catalytic activity">
    <reaction evidence="10">
        <text>N(4)-(alpha-D-Man-(1-&gt;2)-alpha-D-Man-(1-&gt;2)-alpha-D-Man-(1-&gt;3)-[alpha-D-Man-(1-&gt;2)-alpha-D-Man-(1-&gt;3)-[alpha-D-Man-(1-&gt;2)-alpha-D-Man-(1-&gt;6)]-alpha-D-Man-(1-&gt;6)]-beta-D-Man-(1-&gt;4)-beta-D-GlcNAc-(1-&gt;4)-beta-D-GlcNAc)-L-asparaginyl-[protein] (N-glucan mannose isomer 9A1,2,3B1,2,3) + 4 H2O = N(4)-(alpha-D-Man-(1-&gt;3)-[alpha-D-Man-(1-&gt;3)-[alpha-D-Man-(1-&gt;6)]-alpha-D-Man-(1-&gt;6)]-beta-D-Man-(1-&gt;4)-beta-D-GlcNAc-(1-&gt;4)-beta-D-GlcNAc)-L-asparaginyl-[protein] (N-glucan mannose isomer 5A1,2) + 4 beta-D-mannose</text>
        <dbReference type="Rhea" id="RHEA:56008"/>
        <dbReference type="Rhea" id="RHEA-COMP:14356"/>
        <dbReference type="Rhea" id="RHEA-COMP:14367"/>
        <dbReference type="ChEBI" id="CHEBI:15377"/>
        <dbReference type="ChEBI" id="CHEBI:28563"/>
        <dbReference type="ChEBI" id="CHEBI:59087"/>
        <dbReference type="ChEBI" id="CHEBI:139493"/>
        <dbReference type="EC" id="3.2.1.113"/>
    </reaction>
</comment>
<dbReference type="SUPFAM" id="SSF48225">
    <property type="entry name" value="Seven-hairpin glycosidases"/>
    <property type="match status" value="1"/>
</dbReference>
<evidence type="ECO:0000256" key="13">
    <source>
        <dbReference type="RuleBase" id="RU361193"/>
    </source>
</evidence>
<reference evidence="15" key="1">
    <citation type="journal article" date="2020" name="BMC Genomics">
        <title>Correction to: Identification and distribution of gene clusters required for synthesis of sphingolipid metabolism inhibitors in diverse species of the filamentous fungus Fusarium.</title>
        <authorList>
            <person name="Kim H.S."/>
            <person name="Lohmar J.M."/>
            <person name="Busman M."/>
            <person name="Brown D.W."/>
            <person name="Naumann T.A."/>
            <person name="Divon H.H."/>
            <person name="Lysoe E."/>
            <person name="Uhlig S."/>
            <person name="Proctor R.H."/>
        </authorList>
    </citation>
    <scope>NUCLEOTIDE SEQUENCE</scope>
    <source>
        <strain evidence="15">NRRL 22465</strain>
    </source>
</reference>
<keyword evidence="6" id="KW-1015">Disulfide bond</keyword>
<dbReference type="InterPro" id="IPR050749">
    <property type="entry name" value="Glycosyl_Hydrolase_47"/>
</dbReference>
<evidence type="ECO:0000256" key="8">
    <source>
        <dbReference type="ARBA" id="ARBA00023295"/>
    </source>
</evidence>
<keyword evidence="12" id="KW-0479">Metal-binding</keyword>
<dbReference type="GO" id="GO:0005783">
    <property type="term" value="C:endoplasmic reticulum"/>
    <property type="evidence" value="ECO:0007669"/>
    <property type="project" value="TreeGrafter"/>
</dbReference>
<evidence type="ECO:0000256" key="10">
    <source>
        <dbReference type="ARBA" id="ARBA00048605"/>
    </source>
</evidence>
<protein>
    <recommendedName>
        <fullName evidence="13">alpha-1,2-Mannosidase</fullName>
        <ecNumber evidence="13">3.2.1.-</ecNumber>
    </recommendedName>
</protein>
<evidence type="ECO:0000256" key="14">
    <source>
        <dbReference type="SAM" id="SignalP"/>
    </source>
</evidence>
<dbReference type="Pfam" id="PF01532">
    <property type="entry name" value="Glyco_hydro_47"/>
    <property type="match status" value="1"/>
</dbReference>
<dbReference type="GO" id="GO:0004571">
    <property type="term" value="F:mannosyl-oligosaccharide 1,2-alpha-mannosidase activity"/>
    <property type="evidence" value="ECO:0007669"/>
    <property type="project" value="UniProtKB-EC"/>
</dbReference>
<evidence type="ECO:0000313" key="16">
    <source>
        <dbReference type="Proteomes" id="UP000635477"/>
    </source>
</evidence>
<keyword evidence="7" id="KW-0325">Glycoprotein</keyword>
<keyword evidence="5 13" id="KW-0378">Hydrolase</keyword>
<evidence type="ECO:0000256" key="5">
    <source>
        <dbReference type="ARBA" id="ARBA00022801"/>
    </source>
</evidence>
<proteinExistence type="inferred from homology"/>
<keyword evidence="4 14" id="KW-0732">Signal</keyword>
<evidence type="ECO:0000256" key="9">
    <source>
        <dbReference type="ARBA" id="ARBA00047669"/>
    </source>
</evidence>
<dbReference type="GO" id="GO:0036503">
    <property type="term" value="P:ERAD pathway"/>
    <property type="evidence" value="ECO:0007669"/>
    <property type="project" value="UniProtKB-ARBA"/>
</dbReference>
<evidence type="ECO:0000256" key="12">
    <source>
        <dbReference type="PIRSR" id="PIRSR601382-2"/>
    </source>
</evidence>
<organism evidence="15 16">
    <name type="scientific">Fusarium zealandicum</name>
    <dbReference type="NCBI Taxonomy" id="1053134"/>
    <lineage>
        <taxon>Eukaryota</taxon>
        <taxon>Fungi</taxon>
        <taxon>Dikarya</taxon>
        <taxon>Ascomycota</taxon>
        <taxon>Pezizomycotina</taxon>
        <taxon>Sordariomycetes</taxon>
        <taxon>Hypocreomycetidae</taxon>
        <taxon>Hypocreales</taxon>
        <taxon>Nectriaceae</taxon>
        <taxon>Fusarium</taxon>
        <taxon>Fusarium staphyleae species complex</taxon>
    </lineage>
</organism>
<feature type="active site" description="Proton donor" evidence="11">
    <location>
        <position position="374"/>
    </location>
</feature>
<keyword evidence="8 13" id="KW-0326">Glycosidase</keyword>
<dbReference type="PRINTS" id="PR00747">
    <property type="entry name" value="GLYHDRLASE47"/>
</dbReference>
<dbReference type="FunFam" id="1.50.10.10:FF:000047">
    <property type="entry name" value="Mannosyl-oligosaccharide alpha-1,2-mannosidase"/>
    <property type="match status" value="1"/>
</dbReference>
<reference evidence="15" key="2">
    <citation type="submission" date="2020-05" db="EMBL/GenBank/DDBJ databases">
        <authorList>
            <person name="Kim H.-S."/>
            <person name="Proctor R.H."/>
            <person name="Brown D.W."/>
        </authorList>
    </citation>
    <scope>NUCLEOTIDE SEQUENCE</scope>
    <source>
        <strain evidence="15">NRRL 22465</strain>
    </source>
</reference>
<feature type="chain" id="PRO_5034331388" description="alpha-1,2-Mannosidase" evidence="14">
    <location>
        <begin position="31"/>
        <end position="526"/>
    </location>
</feature>
<dbReference type="GO" id="GO:0005975">
    <property type="term" value="P:carbohydrate metabolic process"/>
    <property type="evidence" value="ECO:0007669"/>
    <property type="project" value="InterPro"/>
</dbReference>
<dbReference type="OrthoDB" id="8118055at2759"/>
<evidence type="ECO:0000256" key="7">
    <source>
        <dbReference type="ARBA" id="ARBA00023180"/>
    </source>
</evidence>
<comment type="cofactor">
    <cofactor evidence="1 12">
        <name>Ca(2+)</name>
        <dbReference type="ChEBI" id="CHEBI:29108"/>
    </cofactor>
</comment>
<dbReference type="InterPro" id="IPR001382">
    <property type="entry name" value="Glyco_hydro_47"/>
</dbReference>
<keyword evidence="16" id="KW-1185">Reference proteome</keyword>
<dbReference type="Gene3D" id="1.50.10.10">
    <property type="match status" value="1"/>
</dbReference>
<accession>A0A8H4UK77</accession>
<dbReference type="UniPathway" id="UPA00378"/>
<dbReference type="InterPro" id="IPR036026">
    <property type="entry name" value="Seven-hairpin_glycosidases"/>
</dbReference>
<dbReference type="PANTHER" id="PTHR11742">
    <property type="entry name" value="MANNOSYL-OLIGOSACCHARIDE ALPHA-1,2-MANNOSIDASE-RELATED"/>
    <property type="match status" value="1"/>
</dbReference>
<comment type="pathway">
    <text evidence="2">Protein modification; protein glycosylation.</text>
</comment>
<comment type="catalytic activity">
    <reaction evidence="9">
        <text>N(4)-(alpha-D-Man-(1-&gt;2)-alpha-D-Man-(1-&gt;2)-alpha-D-Man-(1-&gt;3)-[alpha-D-Man-(1-&gt;3)-[alpha-D-Man-(1-&gt;2)-alpha-D-Man-(1-&gt;6)]-alpha-D-Man-(1-&gt;6)]-beta-D-Man-(1-&gt;4)-beta-D-GlcNAc-(1-&gt;4)-beta-D-GlcNAc)-L-asparaginyl-[protein] (N-glucan mannose isomer 8A1,2,3B1,3) + 3 H2O = N(4)-(alpha-D-Man-(1-&gt;3)-[alpha-D-Man-(1-&gt;3)-[alpha-D-Man-(1-&gt;6)]-alpha-D-Man-(1-&gt;6)]-beta-D-Man-(1-&gt;4)-beta-D-GlcNAc-(1-&gt;4)-beta-D-GlcNAc)-L-asparaginyl-[protein] (N-glucan mannose isomer 5A1,2) + 3 beta-D-mannose</text>
        <dbReference type="Rhea" id="RHEA:56028"/>
        <dbReference type="Rhea" id="RHEA-COMP:14358"/>
        <dbReference type="Rhea" id="RHEA-COMP:14367"/>
        <dbReference type="ChEBI" id="CHEBI:15377"/>
        <dbReference type="ChEBI" id="CHEBI:28563"/>
        <dbReference type="ChEBI" id="CHEBI:59087"/>
        <dbReference type="ChEBI" id="CHEBI:60628"/>
        <dbReference type="EC" id="3.2.1.113"/>
    </reaction>
</comment>
<evidence type="ECO:0000313" key="15">
    <source>
        <dbReference type="EMBL" id="KAF4977884.1"/>
    </source>
</evidence>
<dbReference type="GO" id="GO:0016020">
    <property type="term" value="C:membrane"/>
    <property type="evidence" value="ECO:0007669"/>
    <property type="project" value="InterPro"/>
</dbReference>
<evidence type="ECO:0000256" key="1">
    <source>
        <dbReference type="ARBA" id="ARBA00001913"/>
    </source>
</evidence>
<feature type="active site" evidence="11">
    <location>
        <position position="266"/>
    </location>
</feature>